<name>A0A511N3D6_DEIC1</name>
<keyword evidence="2" id="KW-1185">Reference proteome</keyword>
<dbReference type="Pfam" id="PF09939">
    <property type="entry name" value="DUF2171"/>
    <property type="match status" value="1"/>
</dbReference>
<dbReference type="Proteomes" id="UP000321306">
    <property type="component" value="Unassembled WGS sequence"/>
</dbReference>
<protein>
    <recommendedName>
        <fullName evidence="3">DUF2171 domain-containing protein</fullName>
    </recommendedName>
</protein>
<dbReference type="InterPro" id="IPR018684">
    <property type="entry name" value="DUF2171"/>
</dbReference>
<sequence>MYGTEQIREHMPILCADGNTHGVVDHMDRDFIKVAKDESGKHHWIPMSAVDHVDQHVHLKWRHHEIEEKWLDRDPHPEHQH</sequence>
<evidence type="ECO:0000313" key="2">
    <source>
        <dbReference type="Proteomes" id="UP000321306"/>
    </source>
</evidence>
<comment type="caution">
    <text evidence="1">The sequence shown here is derived from an EMBL/GenBank/DDBJ whole genome shotgun (WGS) entry which is preliminary data.</text>
</comment>
<evidence type="ECO:0000313" key="1">
    <source>
        <dbReference type="EMBL" id="GEM47379.1"/>
    </source>
</evidence>
<reference evidence="1 2" key="1">
    <citation type="submission" date="2019-07" db="EMBL/GenBank/DDBJ databases">
        <title>Whole genome shotgun sequence of Deinococcus cellulosilyticus NBRC 106333.</title>
        <authorList>
            <person name="Hosoyama A."/>
            <person name="Uohara A."/>
            <person name="Ohji S."/>
            <person name="Ichikawa N."/>
        </authorList>
    </citation>
    <scope>NUCLEOTIDE SEQUENCE [LARGE SCALE GENOMIC DNA]</scope>
    <source>
        <strain evidence="1 2">NBRC 106333</strain>
    </source>
</reference>
<dbReference type="OrthoDB" id="9803697at2"/>
<accession>A0A511N3D6</accession>
<gene>
    <name evidence="1" type="ORF">DC3_30140</name>
</gene>
<dbReference type="AlphaFoldDB" id="A0A511N3D6"/>
<evidence type="ECO:0008006" key="3">
    <source>
        <dbReference type="Google" id="ProtNLM"/>
    </source>
</evidence>
<proteinExistence type="predicted"/>
<dbReference type="EMBL" id="BJXB01000013">
    <property type="protein sequence ID" value="GEM47379.1"/>
    <property type="molecule type" value="Genomic_DNA"/>
</dbReference>
<organism evidence="1 2">
    <name type="scientific">Deinococcus cellulosilyticus (strain DSM 18568 / NBRC 106333 / KACC 11606 / 5516J-15)</name>
    <dbReference type="NCBI Taxonomy" id="1223518"/>
    <lineage>
        <taxon>Bacteria</taxon>
        <taxon>Thermotogati</taxon>
        <taxon>Deinococcota</taxon>
        <taxon>Deinococci</taxon>
        <taxon>Deinococcales</taxon>
        <taxon>Deinococcaceae</taxon>
        <taxon>Deinococcus</taxon>
    </lineage>
</organism>
<dbReference type="RefSeq" id="WP_146885594.1">
    <property type="nucleotide sequence ID" value="NZ_BJXB01000013.1"/>
</dbReference>